<accession>A0A2A6CRX9</accession>
<gene>
    <name evidence="1" type="primary">WBGene00283030</name>
</gene>
<name>A0A2A6CRX9_PRIPA</name>
<accession>A0A8R1V358</accession>
<sequence>MGRLVKKKEVGDESSVLKTVIFKCQLTTDMSSNSVCEVARLATDSNAFLVASFLLVRSLVDT</sequence>
<proteinExistence type="predicted"/>
<evidence type="ECO:0000313" key="2">
    <source>
        <dbReference type="Proteomes" id="UP000005239"/>
    </source>
</evidence>
<reference evidence="1" key="2">
    <citation type="submission" date="2022-06" db="UniProtKB">
        <authorList>
            <consortium name="EnsemblMetazoa"/>
        </authorList>
    </citation>
    <scope>IDENTIFICATION</scope>
    <source>
        <strain evidence="1">PS312</strain>
    </source>
</reference>
<reference evidence="2" key="1">
    <citation type="journal article" date="2008" name="Nat. Genet.">
        <title>The Pristionchus pacificus genome provides a unique perspective on nematode lifestyle and parasitism.</title>
        <authorList>
            <person name="Dieterich C."/>
            <person name="Clifton S.W."/>
            <person name="Schuster L.N."/>
            <person name="Chinwalla A."/>
            <person name="Delehaunty K."/>
            <person name="Dinkelacker I."/>
            <person name="Fulton L."/>
            <person name="Fulton R."/>
            <person name="Godfrey J."/>
            <person name="Minx P."/>
            <person name="Mitreva M."/>
            <person name="Roeseler W."/>
            <person name="Tian H."/>
            <person name="Witte H."/>
            <person name="Yang S.P."/>
            <person name="Wilson R.K."/>
            <person name="Sommer R.J."/>
        </authorList>
    </citation>
    <scope>NUCLEOTIDE SEQUENCE [LARGE SCALE GENOMIC DNA]</scope>
    <source>
        <strain evidence="2">PS312</strain>
    </source>
</reference>
<dbReference type="AlphaFoldDB" id="A0A2A6CRX9"/>
<dbReference type="Proteomes" id="UP000005239">
    <property type="component" value="Unassembled WGS sequence"/>
</dbReference>
<evidence type="ECO:0000313" key="1">
    <source>
        <dbReference type="EnsemblMetazoa" id="PPA44661.1"/>
    </source>
</evidence>
<organism evidence="1 2">
    <name type="scientific">Pristionchus pacificus</name>
    <name type="common">Parasitic nematode worm</name>
    <dbReference type="NCBI Taxonomy" id="54126"/>
    <lineage>
        <taxon>Eukaryota</taxon>
        <taxon>Metazoa</taxon>
        <taxon>Ecdysozoa</taxon>
        <taxon>Nematoda</taxon>
        <taxon>Chromadorea</taxon>
        <taxon>Rhabditida</taxon>
        <taxon>Rhabditina</taxon>
        <taxon>Diplogasteromorpha</taxon>
        <taxon>Diplogasteroidea</taxon>
        <taxon>Neodiplogasteridae</taxon>
        <taxon>Pristionchus</taxon>
    </lineage>
</organism>
<protein>
    <submittedName>
        <fullName evidence="1">Uncharacterized protein</fullName>
    </submittedName>
</protein>
<keyword evidence="2" id="KW-1185">Reference proteome</keyword>
<dbReference type="EnsemblMetazoa" id="PPA44661.1">
    <property type="protein sequence ID" value="PPA44661.1"/>
    <property type="gene ID" value="WBGene00283030"/>
</dbReference>